<dbReference type="InterPro" id="IPR015897">
    <property type="entry name" value="CHK_kinase-like"/>
</dbReference>
<feature type="domain" description="CHK kinase-like" evidence="1">
    <location>
        <begin position="157"/>
        <end position="340"/>
    </location>
</feature>
<dbReference type="Pfam" id="PF07914">
    <property type="entry name" value="DUF1679"/>
    <property type="match status" value="1"/>
</dbReference>
<accession>A0A6V7WPQ8</accession>
<organism evidence="2 3">
    <name type="scientific">Meloidogyne enterolobii</name>
    <name type="common">Root-knot nematode worm</name>
    <name type="synonym">Meloidogyne mayaguensis</name>
    <dbReference type="NCBI Taxonomy" id="390850"/>
    <lineage>
        <taxon>Eukaryota</taxon>
        <taxon>Metazoa</taxon>
        <taxon>Ecdysozoa</taxon>
        <taxon>Nematoda</taxon>
        <taxon>Chromadorea</taxon>
        <taxon>Rhabditida</taxon>
        <taxon>Tylenchina</taxon>
        <taxon>Tylenchomorpha</taxon>
        <taxon>Tylenchoidea</taxon>
        <taxon>Meloidogynidae</taxon>
        <taxon>Meloidogyninae</taxon>
        <taxon>Meloidogyne</taxon>
    </lineage>
</organism>
<dbReference type="SUPFAM" id="SSF56112">
    <property type="entry name" value="Protein kinase-like (PK-like)"/>
    <property type="match status" value="1"/>
</dbReference>
<protein>
    <recommendedName>
        <fullName evidence="1">CHK kinase-like domain-containing protein</fullName>
    </recommendedName>
</protein>
<evidence type="ECO:0000259" key="1">
    <source>
        <dbReference type="SMART" id="SM00587"/>
    </source>
</evidence>
<reference evidence="2 3" key="1">
    <citation type="submission" date="2020-08" db="EMBL/GenBank/DDBJ databases">
        <authorList>
            <person name="Koutsovoulos G."/>
            <person name="Danchin GJ E."/>
        </authorList>
    </citation>
    <scope>NUCLEOTIDE SEQUENCE [LARGE SCALE GENOMIC DNA]</scope>
</reference>
<comment type="caution">
    <text evidence="2">The sequence shown here is derived from an EMBL/GenBank/DDBJ whole genome shotgun (WGS) entry which is preliminary data.</text>
</comment>
<dbReference type="EMBL" id="CAJEWN010000725">
    <property type="protein sequence ID" value="CAD2188990.1"/>
    <property type="molecule type" value="Genomic_DNA"/>
</dbReference>
<name>A0A6V7WPQ8_MELEN</name>
<dbReference type="PANTHER" id="PTHR23020">
    <property type="entry name" value="UNCHARACTERIZED NUCLEAR HORMONE RECEPTOR-RELATED"/>
    <property type="match status" value="1"/>
</dbReference>
<gene>
    <name evidence="2" type="ORF">MENT_LOCUS41679</name>
</gene>
<dbReference type="Proteomes" id="UP000580250">
    <property type="component" value="Unassembled WGS sequence"/>
</dbReference>
<dbReference type="AlphaFoldDB" id="A0A6V7WPQ8"/>
<dbReference type="InterPro" id="IPR011009">
    <property type="entry name" value="Kinase-like_dom_sf"/>
</dbReference>
<evidence type="ECO:0000313" key="2">
    <source>
        <dbReference type="EMBL" id="CAD2188990.1"/>
    </source>
</evidence>
<dbReference type="Gene3D" id="3.90.1200.10">
    <property type="match status" value="1"/>
</dbReference>
<sequence length="411" mass="47336">MVEILASQKYHKDQKNIIIKNFTINFVLKKVFDAKQICEEKQQSIIDNLESFEAKDITNGNAFMSYIIRLSFHWKVKNCFEDLPSSIIMKVPFPRHETENTKNDDTKPSDVVSDFLTIATAREINFYKNFPLFEPRAKLPKFYYGYDYHPSQQDGLIIMEDLSIRAVTIPVLPGFNEPQLFALFEELAMINAASWRFPQWEKLIGSVPISPGFLAEMVTNTQKLVELDPLVFKTLINQLSTTFTLSTCEQSNYSGLKFGFPSCLVHADLWTPNVLWKRDAQGQPTNKLCAIIDWQTVHAGNPCEDICRILSLNTSGTYRRKNTERLLTFYAEKVAEFMGGNSPFTFVQLKEAYRKAMVYSALYLCFGIVYYHEMDSIVGTDQEKRKVNQKELLERCRMFLEDAVSSLDKPA</sequence>
<dbReference type="InterPro" id="IPR052961">
    <property type="entry name" value="Oxido-Kinase-like_Enzymes"/>
</dbReference>
<dbReference type="OrthoDB" id="5914377at2759"/>
<dbReference type="SMART" id="SM00587">
    <property type="entry name" value="CHK"/>
    <property type="match status" value="1"/>
</dbReference>
<dbReference type="PANTHER" id="PTHR23020:SF41">
    <property type="entry name" value="AMINOGLYCOSIDE PHOSPHOTRANSFERASE DOMAIN-CONTAINING PROTEIN"/>
    <property type="match status" value="1"/>
</dbReference>
<dbReference type="InterPro" id="IPR012877">
    <property type="entry name" value="Dhs-27"/>
</dbReference>
<proteinExistence type="predicted"/>
<evidence type="ECO:0000313" key="3">
    <source>
        <dbReference type="Proteomes" id="UP000580250"/>
    </source>
</evidence>